<reference evidence="1" key="1">
    <citation type="submission" date="2022-07" db="EMBL/GenBank/DDBJ databases">
        <title>The genome of Lyophyllum shimeji provides insight into the initial evolution of ectomycorrhizal fungal genome.</title>
        <authorList>
            <person name="Kobayashi Y."/>
            <person name="Shibata T."/>
            <person name="Hirakawa H."/>
            <person name="Shigenobu S."/>
            <person name="Nishiyama T."/>
            <person name="Yamada A."/>
            <person name="Hasebe M."/>
            <person name="Kawaguchi M."/>
        </authorList>
    </citation>
    <scope>NUCLEOTIDE SEQUENCE</scope>
    <source>
        <strain evidence="1">AT787</strain>
    </source>
</reference>
<sequence length="174" mass="19990">MMLRHDDVFKICACQDLQFSIQYPRSMWLVPKLGRSSVFDFFTSPSYGRLWEILVPMRNSANWMPLEMILSCRSLRAYSNVLAPRRSRPTEKDKVSSTFFFSPHLAGEIYLPPSSTDGTKFCCGSLLHFLVAEHSTLTGSSARRLLRNRHLGVSNAYRRTMKIFGLPLHRRLAS</sequence>
<gene>
    <name evidence="1" type="ORF">LshimejAT787_0112840</name>
</gene>
<name>A0A9P3PE91_LYOSH</name>
<evidence type="ECO:0000313" key="2">
    <source>
        <dbReference type="Proteomes" id="UP001063166"/>
    </source>
</evidence>
<evidence type="ECO:0000313" key="1">
    <source>
        <dbReference type="EMBL" id="GLB34400.1"/>
    </source>
</evidence>
<accession>A0A9P3PE91</accession>
<organism evidence="1 2">
    <name type="scientific">Lyophyllum shimeji</name>
    <name type="common">Hon-shimeji</name>
    <name type="synonym">Tricholoma shimeji</name>
    <dbReference type="NCBI Taxonomy" id="47721"/>
    <lineage>
        <taxon>Eukaryota</taxon>
        <taxon>Fungi</taxon>
        <taxon>Dikarya</taxon>
        <taxon>Basidiomycota</taxon>
        <taxon>Agaricomycotina</taxon>
        <taxon>Agaricomycetes</taxon>
        <taxon>Agaricomycetidae</taxon>
        <taxon>Agaricales</taxon>
        <taxon>Tricholomatineae</taxon>
        <taxon>Lyophyllaceae</taxon>
        <taxon>Lyophyllum</taxon>
    </lineage>
</organism>
<dbReference type="EMBL" id="BRPK01000001">
    <property type="protein sequence ID" value="GLB34400.1"/>
    <property type="molecule type" value="Genomic_DNA"/>
</dbReference>
<dbReference type="AlphaFoldDB" id="A0A9P3PE91"/>
<protein>
    <submittedName>
        <fullName evidence="1">Uncharacterized protein</fullName>
    </submittedName>
</protein>
<proteinExistence type="predicted"/>
<keyword evidence="2" id="KW-1185">Reference proteome</keyword>
<dbReference type="Proteomes" id="UP001063166">
    <property type="component" value="Unassembled WGS sequence"/>
</dbReference>
<comment type="caution">
    <text evidence="1">The sequence shown here is derived from an EMBL/GenBank/DDBJ whole genome shotgun (WGS) entry which is preliminary data.</text>
</comment>